<dbReference type="Proteomes" id="UP000250223">
    <property type="component" value="Unassembled WGS sequence"/>
</dbReference>
<accession>A0A2X2Y972</accession>
<evidence type="ECO:0000313" key="1">
    <source>
        <dbReference type="EMBL" id="SQB34479.1"/>
    </source>
</evidence>
<dbReference type="EMBL" id="UAWC01000010">
    <property type="protein sequence ID" value="SQB34479.1"/>
    <property type="molecule type" value="Genomic_DNA"/>
</dbReference>
<gene>
    <name evidence="1" type="ORF">NCTC13028_01391</name>
</gene>
<evidence type="ECO:0000313" key="2">
    <source>
        <dbReference type="Proteomes" id="UP000250223"/>
    </source>
</evidence>
<organism evidence="1 2">
    <name type="scientific">Clostridium cochlearium</name>
    <dbReference type="NCBI Taxonomy" id="1494"/>
    <lineage>
        <taxon>Bacteria</taxon>
        <taxon>Bacillati</taxon>
        <taxon>Bacillota</taxon>
        <taxon>Clostridia</taxon>
        <taxon>Eubacteriales</taxon>
        <taxon>Clostridiaceae</taxon>
        <taxon>Clostridium</taxon>
    </lineage>
</organism>
<sequence length="188" mass="22445">MIKEFDKLSIEQQVDFINNELQKDKKISVTKLCKKFGLNKSTVISRFNDSGYKYNIDTRKYIPATDMIQNDIKNKNIEQVAVTTYNNIDDDIKELLKYKDDILNMIKQYHNNSTATDMIIDTSIIQEQVQNHNFKVYKNVIKEIQELQKQYPHFRLVDLVSTALHMYYLKYKNKNIKRIYHLLSCLYE</sequence>
<reference evidence="1 2" key="1">
    <citation type="submission" date="2018-06" db="EMBL/GenBank/DDBJ databases">
        <authorList>
            <consortium name="Pathogen Informatics"/>
            <person name="Doyle S."/>
        </authorList>
    </citation>
    <scope>NUCLEOTIDE SEQUENCE [LARGE SCALE GENOMIC DNA]</scope>
    <source>
        <strain evidence="1 2">NCTC13028</strain>
    </source>
</reference>
<dbReference type="AlphaFoldDB" id="A0A2X2Y972"/>
<proteinExistence type="predicted"/>
<name>A0A2X2Y972_CLOCO</name>
<dbReference type="RefSeq" id="WP_176579549.1">
    <property type="nucleotide sequence ID" value="NZ_UAWC01000010.1"/>
</dbReference>
<protein>
    <submittedName>
        <fullName evidence="1">Uncharacterized protein</fullName>
    </submittedName>
</protein>